<organism evidence="2 3">
    <name type="scientific">Luteolibacter algae</name>
    <dbReference type="NCBI Taxonomy" id="454151"/>
    <lineage>
        <taxon>Bacteria</taxon>
        <taxon>Pseudomonadati</taxon>
        <taxon>Verrucomicrobiota</taxon>
        <taxon>Verrucomicrobiia</taxon>
        <taxon>Verrucomicrobiales</taxon>
        <taxon>Verrucomicrobiaceae</taxon>
        <taxon>Luteolibacter</taxon>
    </lineage>
</organism>
<evidence type="ECO:0000256" key="1">
    <source>
        <dbReference type="ARBA" id="ARBA00010751"/>
    </source>
</evidence>
<comment type="caution">
    <text evidence="2">The sequence shown here is derived from an EMBL/GenBank/DDBJ whole genome shotgun (WGS) entry which is preliminary data.</text>
</comment>
<dbReference type="PANTHER" id="PTHR34068:SF1">
    <property type="entry name" value="UPF0145 PROTEIN YBJQ"/>
    <property type="match status" value="1"/>
</dbReference>
<keyword evidence="3" id="KW-1185">Reference proteome</keyword>
<name>A0ABW5D6B9_9BACT</name>
<evidence type="ECO:0000313" key="2">
    <source>
        <dbReference type="EMBL" id="MFD2255541.1"/>
    </source>
</evidence>
<reference evidence="3" key="1">
    <citation type="journal article" date="2019" name="Int. J. Syst. Evol. Microbiol.">
        <title>The Global Catalogue of Microorganisms (GCM) 10K type strain sequencing project: providing services to taxonomists for standard genome sequencing and annotation.</title>
        <authorList>
            <consortium name="The Broad Institute Genomics Platform"/>
            <consortium name="The Broad Institute Genome Sequencing Center for Infectious Disease"/>
            <person name="Wu L."/>
            <person name="Ma J."/>
        </authorList>
    </citation>
    <scope>NUCLEOTIDE SEQUENCE [LARGE SCALE GENOMIC DNA]</scope>
    <source>
        <strain evidence="3">CGMCC 4.7106</strain>
    </source>
</reference>
<protein>
    <submittedName>
        <fullName evidence="2">Heavy metal-binding domain-containing protein</fullName>
    </submittedName>
</protein>
<dbReference type="Pfam" id="PF01906">
    <property type="entry name" value="YbjQ_1"/>
    <property type="match status" value="1"/>
</dbReference>
<sequence length="253" mass="28142">MIDITCPICSDGIKIPDQYINRTIKCVSCGARFEAVEGDEPRHAKSKVCYDCGENTENIGYGSNLLLTSEKNAVINEYHSEKVAQRCKKCGEELYERYREQLITERENLAERFREELQFIPIVSLHSPINWDYSVLELVTAQSTTGTGVFSEITSAVTDLFGTQSKAYNRKIKAGENTCKSILRKETFDLGGNAILAADVDYSEVGGSKGMLMVTMTGTAVLLNNPEILTKDAARAFSVKCWSEGETRSFRTV</sequence>
<dbReference type="RefSeq" id="WP_386818198.1">
    <property type="nucleotide sequence ID" value="NZ_JBHUIT010000002.1"/>
</dbReference>
<evidence type="ECO:0000313" key="3">
    <source>
        <dbReference type="Proteomes" id="UP001597375"/>
    </source>
</evidence>
<dbReference type="Gene3D" id="3.30.110.70">
    <property type="entry name" value="Hypothetical protein apc22750. Chain B"/>
    <property type="match status" value="1"/>
</dbReference>
<dbReference type="InterPro" id="IPR002765">
    <property type="entry name" value="UPF0145_YbjQ-like"/>
</dbReference>
<dbReference type="SUPFAM" id="SSF117782">
    <property type="entry name" value="YbjQ-like"/>
    <property type="match status" value="1"/>
</dbReference>
<dbReference type="EMBL" id="JBHUIT010000002">
    <property type="protein sequence ID" value="MFD2255541.1"/>
    <property type="molecule type" value="Genomic_DNA"/>
</dbReference>
<dbReference type="Proteomes" id="UP001597375">
    <property type="component" value="Unassembled WGS sequence"/>
</dbReference>
<comment type="similarity">
    <text evidence="1">Belongs to the UPF0145 family.</text>
</comment>
<proteinExistence type="inferred from homology"/>
<accession>A0ABW5D6B9</accession>
<dbReference type="Gene3D" id="2.20.28.160">
    <property type="match status" value="1"/>
</dbReference>
<dbReference type="PANTHER" id="PTHR34068">
    <property type="entry name" value="UPF0145 PROTEIN YBJQ"/>
    <property type="match status" value="1"/>
</dbReference>
<dbReference type="InterPro" id="IPR035439">
    <property type="entry name" value="UPF0145_dom_sf"/>
</dbReference>
<gene>
    <name evidence="2" type="ORF">ACFSSA_02535</name>
</gene>